<evidence type="ECO:0000256" key="1">
    <source>
        <dbReference type="ARBA" id="ARBA00023054"/>
    </source>
</evidence>
<evidence type="ECO:0000313" key="4">
    <source>
        <dbReference type="Ensembl" id="ENSEBUP00000023668.1"/>
    </source>
</evidence>
<dbReference type="Ensembl" id="ENSEBUT00000024212.1">
    <property type="protein sequence ID" value="ENSEBUP00000023636.1"/>
    <property type="gene ID" value="ENSEBUG00000014564.1"/>
</dbReference>
<dbReference type="GO" id="GO:0035493">
    <property type="term" value="P:SNARE complex assembly"/>
    <property type="evidence" value="ECO:0007669"/>
    <property type="project" value="TreeGrafter"/>
</dbReference>
<feature type="compositionally biased region" description="Polar residues" evidence="3">
    <location>
        <begin position="454"/>
        <end position="465"/>
    </location>
</feature>
<dbReference type="PANTHER" id="PTHR15157:SF5">
    <property type="entry name" value="UV RADIATION RESISTANCE-ASSOCIATED GENE PROTEIN"/>
    <property type="match status" value="1"/>
</dbReference>
<keyword evidence="1 2" id="KW-0175">Coiled coil</keyword>
<feature type="coiled-coil region" evidence="2">
    <location>
        <begin position="226"/>
        <end position="302"/>
    </location>
</feature>
<feature type="coiled-coil region" evidence="2">
    <location>
        <begin position="638"/>
        <end position="665"/>
    </location>
</feature>
<dbReference type="PANTHER" id="PTHR15157">
    <property type="entry name" value="UV RADIATION RESISTANCE-ASSOCIATED GENE PROTEIN"/>
    <property type="match status" value="1"/>
</dbReference>
<dbReference type="AlphaFoldDB" id="A0A8C4R1D1"/>
<dbReference type="CDD" id="cd00030">
    <property type="entry name" value="C2"/>
    <property type="match status" value="1"/>
</dbReference>
<dbReference type="GeneTree" id="ENSGT00390000012877"/>
<feature type="region of interest" description="Disordered" evidence="3">
    <location>
        <begin position="454"/>
        <end position="497"/>
    </location>
</feature>
<dbReference type="GO" id="GO:0005768">
    <property type="term" value="C:endosome"/>
    <property type="evidence" value="ECO:0007669"/>
    <property type="project" value="TreeGrafter"/>
</dbReference>
<dbReference type="Pfam" id="PF10186">
    <property type="entry name" value="ATG14"/>
    <property type="match status" value="1"/>
</dbReference>
<dbReference type="Ensembl" id="ENSEBUT00000024244.1">
    <property type="protein sequence ID" value="ENSEBUP00000023668.1"/>
    <property type="gene ID" value="ENSEBUG00000014564.1"/>
</dbReference>
<dbReference type="GO" id="GO:0000323">
    <property type="term" value="C:lytic vacuole"/>
    <property type="evidence" value="ECO:0007669"/>
    <property type="project" value="TreeGrafter"/>
</dbReference>
<sequence>MNVSDVGSIRAGHYELSSQQRRLRHLRTVSARNLVNRCGKGLLNTRFSLHACLDNTVQSEFYTSEVIRDSLNPTWCSLDFGLLPERLDTSVSQLVVRVWACQGESVLLLLEWNVHLDGLSYIGPQIKADAPNSLIFGLTDGYYRAPILGKPKSSTKNRQSQLQVEPSAVRTSYSVFSLLRLHTAQKAIRQTQLAVKKVHMRINERLKVEAGRTQMLKEQEILVLGVATLRSELDRQVRDLSRLTNALAAARTSNAEREVVIEKHKSAFQLEHDGLRDKLKKLAEKRQQLQKINSQLLQRRRQIFSELSHIYPITVIKTQNQRETDDHFICQVRLPNSENFHAKEDPSIAVALGFTAHLVSMLALFLEVPLRYPLQQHGSRSRVQDLITDKLSDKEREFPLYSKGAERVHFEYGVYLLNKNVAQLRYCLGLNTTDLRQTLPNLRELFETRLGVPQSNLRKSPTGRQKASKIVTGPTNDVQNGEMVDKVTPSPGSHSTKKATIEWIRSEALLGADSSPLTPHSQLEVRKHSSSLGSDLGPGRPGTRIPSSRIVESVEVSSNTTGVSGTSAPPMLYIALDQPEEFGPVSMETGGAAGFVGGDGATAIPWLCDAEAEVETAVEADSDEHILLSLDHIDPAAMAQVHSELDEFSRRVDALSQNASSFRRNTRSDSS</sequence>
<dbReference type="GO" id="GO:0032991">
    <property type="term" value="C:protein-containing complex"/>
    <property type="evidence" value="ECO:0007669"/>
    <property type="project" value="UniProtKB-ARBA"/>
</dbReference>
<dbReference type="Proteomes" id="UP000694388">
    <property type="component" value="Unplaced"/>
</dbReference>
<accession>A0A8C4R1D1</accession>
<feature type="region of interest" description="Disordered" evidence="3">
    <location>
        <begin position="514"/>
        <end position="546"/>
    </location>
</feature>
<proteinExistence type="predicted"/>
<reference evidence="4" key="1">
    <citation type="submission" date="2025-05" db="UniProtKB">
        <authorList>
            <consortium name="Ensembl"/>
        </authorList>
    </citation>
    <scope>IDENTIFICATION</scope>
</reference>
<dbReference type="InterPro" id="IPR018791">
    <property type="entry name" value="UV_resistance/autophagy_Atg14"/>
</dbReference>
<dbReference type="GO" id="GO:0000149">
    <property type="term" value="F:SNARE binding"/>
    <property type="evidence" value="ECO:0007669"/>
    <property type="project" value="TreeGrafter"/>
</dbReference>
<evidence type="ECO:0000313" key="5">
    <source>
        <dbReference type="Proteomes" id="UP000694388"/>
    </source>
</evidence>
<protein>
    <submittedName>
        <fullName evidence="4">UV radiation resistance associated gene</fullName>
    </submittedName>
</protein>
<organism evidence="4 5">
    <name type="scientific">Eptatretus burgeri</name>
    <name type="common">Inshore hagfish</name>
    <dbReference type="NCBI Taxonomy" id="7764"/>
    <lineage>
        <taxon>Eukaryota</taxon>
        <taxon>Metazoa</taxon>
        <taxon>Chordata</taxon>
        <taxon>Craniata</taxon>
        <taxon>Vertebrata</taxon>
        <taxon>Cyclostomata</taxon>
        <taxon>Myxini</taxon>
        <taxon>Myxiniformes</taxon>
        <taxon>Myxinidae</taxon>
        <taxon>Eptatretinae</taxon>
        <taxon>Eptatretus</taxon>
    </lineage>
</organism>
<evidence type="ECO:0000256" key="2">
    <source>
        <dbReference type="SAM" id="Coils"/>
    </source>
</evidence>
<dbReference type="OMA" id="HYRFEYG"/>
<evidence type="ECO:0000256" key="3">
    <source>
        <dbReference type="SAM" id="MobiDB-lite"/>
    </source>
</evidence>
<name>A0A8C4R1D1_EPTBU</name>
<keyword evidence="5" id="KW-1185">Reference proteome</keyword>